<proteinExistence type="predicted"/>
<dbReference type="EMBL" id="AP023421">
    <property type="protein sequence ID" value="BCK85922.1"/>
    <property type="molecule type" value="Genomic_DNA"/>
</dbReference>
<dbReference type="Proteomes" id="UP000679848">
    <property type="component" value="Plasmid pMM59_01"/>
</dbReference>
<protein>
    <recommendedName>
        <fullName evidence="3">TnpV protein</fullName>
    </recommendedName>
</protein>
<geneLocation type="plasmid" evidence="1 2">
    <name>pMM59_01</name>
</geneLocation>
<dbReference type="RefSeq" id="WP_213543857.1">
    <property type="nucleotide sequence ID" value="NZ_AP023421.1"/>
</dbReference>
<dbReference type="KEGG" id="pfaa:MM59RIKEN_32410"/>
<sequence>MEALEPEIFQNGIWYKLCGEQYYPCLLPPEPENTEEDLLELIIQQMTKAQGIDENLKERDPLAWVGAMNNIKSAAQEFFREET</sequence>
<dbReference type="InterPro" id="IPR026989">
    <property type="entry name" value="TnpV"/>
</dbReference>
<evidence type="ECO:0008006" key="3">
    <source>
        <dbReference type="Google" id="ProtNLM"/>
    </source>
</evidence>
<keyword evidence="2" id="KW-1185">Reference proteome</keyword>
<organism evidence="1 2">
    <name type="scientific">Pusillibacter faecalis</name>
    <dbReference type="NCBI Taxonomy" id="2714358"/>
    <lineage>
        <taxon>Bacteria</taxon>
        <taxon>Bacillati</taxon>
        <taxon>Bacillota</taxon>
        <taxon>Clostridia</taxon>
        <taxon>Eubacteriales</taxon>
        <taxon>Oscillospiraceae</taxon>
        <taxon>Pusillibacter</taxon>
    </lineage>
</organism>
<keyword evidence="1" id="KW-0614">Plasmid</keyword>
<evidence type="ECO:0000313" key="2">
    <source>
        <dbReference type="Proteomes" id="UP000679848"/>
    </source>
</evidence>
<reference evidence="1" key="1">
    <citation type="submission" date="2020-09" db="EMBL/GenBank/DDBJ databases">
        <title>New species isolated from human feces.</title>
        <authorList>
            <person name="Kitahara M."/>
            <person name="Shigeno Y."/>
            <person name="Shime M."/>
            <person name="Matsumoto Y."/>
            <person name="Nakamura S."/>
            <person name="Motooka D."/>
            <person name="Fukuoka S."/>
            <person name="Nishikawa H."/>
            <person name="Benno Y."/>
        </authorList>
    </citation>
    <scope>NUCLEOTIDE SEQUENCE</scope>
    <source>
        <strain evidence="1">MM59</strain>
        <plasmid evidence="1">pMM59_01</plasmid>
    </source>
</reference>
<evidence type="ECO:0000313" key="1">
    <source>
        <dbReference type="EMBL" id="BCK85922.1"/>
    </source>
</evidence>
<dbReference type="AlphaFoldDB" id="A0A830U7P9"/>
<name>A0A830U7P9_9FIRM</name>
<dbReference type="Pfam" id="PF14198">
    <property type="entry name" value="TnpV"/>
    <property type="match status" value="1"/>
</dbReference>
<accession>A0A830U7P9</accession>
<gene>
    <name evidence="1" type="ORF">MM59RIKEN_32410</name>
</gene>